<proteinExistence type="predicted"/>
<feature type="transmembrane region" description="Helical" evidence="2">
    <location>
        <begin position="136"/>
        <end position="152"/>
    </location>
</feature>
<dbReference type="KEGG" id="pchm:VFPPC_17170"/>
<evidence type="ECO:0000256" key="1">
    <source>
        <dbReference type="SAM" id="MobiDB-lite"/>
    </source>
</evidence>
<feature type="region of interest" description="Disordered" evidence="1">
    <location>
        <begin position="1"/>
        <end position="55"/>
    </location>
</feature>
<feature type="compositionally biased region" description="Basic residues" evidence="1">
    <location>
        <begin position="8"/>
        <end position="26"/>
    </location>
</feature>
<feature type="compositionally biased region" description="Polar residues" evidence="1">
    <location>
        <begin position="621"/>
        <end position="630"/>
    </location>
</feature>
<dbReference type="STRING" id="1380566.A0A179EWD7"/>
<feature type="transmembrane region" description="Helical" evidence="2">
    <location>
        <begin position="294"/>
        <end position="314"/>
    </location>
</feature>
<sequence>MSEDAHQTRHQHKKLRILSSPHIRRANKPDGDVRHAQTRHSIDDSRNSSDDEDRQFHGEDLPQFQRYEEPTLLEIFYDLFFAANYNVFSDTQQVTGHSKFKASVGYFCLLWLTWFQVAMFDVRYVTDSIFSRLTRAIQLGVLVGFVVVAPKFNPNDQDLDTMRAMSLILCVSRACLAVEYASTLWHVRRYKKMHKVLHLQIAVHAAASAVYLGITFRFSSGKQSRVFMAWYFIAGAEAIATVFISNLSPAASLTPTHMMRRMSLLTVMFLGEGIQQLAREVVTIVKNPGAWDSLTISLLTAAVTTMYLVFLVYFDWLRSSFYLPALRQQIWTCLHLPFHLSVVLFMQGFTQFLLWSKIVSQINRIGIIADPADDARALTSEAVQNSLNSSVQSFFSDYPPKILSSLDTVNEALKNITQIPDSIWPAVANQTVDSDADLSPDMRRAFETLGNTVVTIYFTMANALYGAFGINLDDDISKKDPAAAKNIKDGGYQVLVQDKTWRRYRLVFAYGYIAAGCTIIFMIMLTIVARTTQFKLWPILRLIIIFLLAIGTSLVATLWFNEERVDYFLNSPWVMPTITLVWVTIAILTHINGQGIKRNKARFKRRRTENSSHNERDLPLTSPSQWGYKQQHQDDDNGISETRRRTHSISSVERDAQNKKYDMT</sequence>
<feature type="transmembrane region" description="Helical" evidence="2">
    <location>
        <begin position="104"/>
        <end position="124"/>
    </location>
</feature>
<organism evidence="3 4">
    <name type="scientific">Pochonia chlamydosporia 170</name>
    <dbReference type="NCBI Taxonomy" id="1380566"/>
    <lineage>
        <taxon>Eukaryota</taxon>
        <taxon>Fungi</taxon>
        <taxon>Dikarya</taxon>
        <taxon>Ascomycota</taxon>
        <taxon>Pezizomycotina</taxon>
        <taxon>Sordariomycetes</taxon>
        <taxon>Hypocreomycetidae</taxon>
        <taxon>Hypocreales</taxon>
        <taxon>Clavicipitaceae</taxon>
        <taxon>Pochonia</taxon>
    </lineage>
</organism>
<protein>
    <recommendedName>
        <fullName evidence="5">Low temperature requirement A</fullName>
    </recommendedName>
</protein>
<feature type="compositionally biased region" description="Basic and acidic residues" evidence="1">
    <location>
        <begin position="608"/>
        <end position="618"/>
    </location>
</feature>
<feature type="compositionally biased region" description="Basic and acidic residues" evidence="1">
    <location>
        <begin position="652"/>
        <end position="664"/>
    </location>
</feature>
<feature type="transmembrane region" description="Helical" evidence="2">
    <location>
        <begin position="539"/>
        <end position="561"/>
    </location>
</feature>
<dbReference type="Proteomes" id="UP000078397">
    <property type="component" value="Unassembled WGS sequence"/>
</dbReference>
<evidence type="ECO:0000256" key="2">
    <source>
        <dbReference type="SAM" id="Phobius"/>
    </source>
</evidence>
<gene>
    <name evidence="3" type="ORF">VFPPC_17170</name>
</gene>
<feature type="transmembrane region" description="Helical" evidence="2">
    <location>
        <begin position="197"/>
        <end position="216"/>
    </location>
</feature>
<dbReference type="EMBL" id="LSBJ02000015">
    <property type="protein sequence ID" value="OAQ57472.1"/>
    <property type="molecule type" value="Genomic_DNA"/>
</dbReference>
<feature type="transmembrane region" description="Helical" evidence="2">
    <location>
        <begin position="507"/>
        <end position="527"/>
    </location>
</feature>
<evidence type="ECO:0000313" key="3">
    <source>
        <dbReference type="EMBL" id="OAQ57472.1"/>
    </source>
</evidence>
<keyword evidence="2" id="KW-1133">Transmembrane helix</keyword>
<dbReference type="GeneID" id="28858912"/>
<feature type="region of interest" description="Disordered" evidence="1">
    <location>
        <begin position="602"/>
        <end position="664"/>
    </location>
</feature>
<dbReference type="PANTHER" id="PTHR42101:SF1">
    <property type="entry name" value="LOW TEMPERATURE REQUIREMENT A"/>
    <property type="match status" value="1"/>
</dbReference>
<dbReference type="PANTHER" id="PTHR42101">
    <property type="entry name" value="CHROMOSOME 16, WHOLE GENOME SHOTGUN SEQUENCE"/>
    <property type="match status" value="1"/>
</dbReference>
<feature type="transmembrane region" description="Helical" evidence="2">
    <location>
        <begin position="449"/>
        <end position="468"/>
    </location>
</feature>
<name>A0A179EWD7_METCM</name>
<feature type="transmembrane region" description="Helical" evidence="2">
    <location>
        <begin position="228"/>
        <end position="253"/>
    </location>
</feature>
<dbReference type="OrthoDB" id="3177213at2759"/>
<feature type="transmembrane region" description="Helical" evidence="2">
    <location>
        <begin position="573"/>
        <end position="596"/>
    </location>
</feature>
<evidence type="ECO:0000313" key="4">
    <source>
        <dbReference type="Proteomes" id="UP000078397"/>
    </source>
</evidence>
<keyword evidence="2" id="KW-0812">Transmembrane</keyword>
<evidence type="ECO:0008006" key="5">
    <source>
        <dbReference type="Google" id="ProtNLM"/>
    </source>
</evidence>
<comment type="caution">
    <text evidence="3">The sequence shown here is derived from an EMBL/GenBank/DDBJ whole genome shotgun (WGS) entry which is preliminary data.</text>
</comment>
<dbReference type="RefSeq" id="XP_018135791.1">
    <property type="nucleotide sequence ID" value="XM_018294918.1"/>
</dbReference>
<keyword evidence="2" id="KW-0472">Membrane</keyword>
<keyword evidence="4" id="KW-1185">Reference proteome</keyword>
<reference evidence="3 4" key="1">
    <citation type="journal article" date="2016" name="PLoS Pathog.">
        <title>Biosynthesis of antibiotic leucinostatins in bio-control fungus Purpureocillium lilacinum and their inhibition on phytophthora revealed by genome mining.</title>
        <authorList>
            <person name="Wang G."/>
            <person name="Liu Z."/>
            <person name="Lin R."/>
            <person name="Li E."/>
            <person name="Mao Z."/>
            <person name="Ling J."/>
            <person name="Yang Y."/>
            <person name="Yin W.B."/>
            <person name="Xie B."/>
        </authorList>
    </citation>
    <scope>NUCLEOTIDE SEQUENCE [LARGE SCALE GENOMIC DNA]</scope>
    <source>
        <strain evidence="3">170</strain>
    </source>
</reference>
<accession>A0A179EWD7</accession>
<dbReference type="AlphaFoldDB" id="A0A179EWD7"/>
<feature type="transmembrane region" description="Helical" evidence="2">
    <location>
        <begin position="334"/>
        <end position="355"/>
    </location>
</feature>
<feature type="compositionally biased region" description="Basic and acidic residues" evidence="1">
    <location>
        <begin position="27"/>
        <end position="55"/>
    </location>
</feature>